<organism evidence="3 4">
    <name type="scientific">Araneus ventricosus</name>
    <name type="common">Orbweaver spider</name>
    <name type="synonym">Epeira ventricosa</name>
    <dbReference type="NCBI Taxonomy" id="182803"/>
    <lineage>
        <taxon>Eukaryota</taxon>
        <taxon>Metazoa</taxon>
        <taxon>Ecdysozoa</taxon>
        <taxon>Arthropoda</taxon>
        <taxon>Chelicerata</taxon>
        <taxon>Arachnida</taxon>
        <taxon>Araneae</taxon>
        <taxon>Araneomorphae</taxon>
        <taxon>Entelegynae</taxon>
        <taxon>Araneoidea</taxon>
        <taxon>Araneidae</taxon>
        <taxon>Araneus</taxon>
    </lineage>
</organism>
<accession>A0A4Y2F8M3</accession>
<dbReference type="Pfam" id="PF00059">
    <property type="entry name" value="Lectin_C"/>
    <property type="match status" value="1"/>
</dbReference>
<sequence length="298" mass="33334">MEVKHRVAWSIFILVCIHVNSTYGKCPKNLPLEIGGECYRLQTDLFPYTKAVENCETLADQSKIVSFMTTTPEKLANEIKGFISKQIEKTYYWIGFKTDDTDINKHVKERKWSFDFDDSTVIQKDYELWAEQPTDAALTCAVVNGSRDFNVVAVDCGGPRLPVVCMKKSDPCQDDQKPFMVYGDYCLLALSGTLEYNKIAGACHPDTPTPVKDKEMKKYVVNAVMNAILGGAVFVGVRKIESVYLFGSRPVPNEMWGEGEPRQNYACAGLALEMDGSVKLRTISCDKYAASLCHVRGT</sequence>
<protein>
    <recommendedName>
        <fullName evidence="2">C-type lectin domain-containing protein</fullName>
    </recommendedName>
</protein>
<reference evidence="3 4" key="1">
    <citation type="journal article" date="2019" name="Sci. Rep.">
        <title>Orb-weaving spider Araneus ventricosus genome elucidates the spidroin gene catalogue.</title>
        <authorList>
            <person name="Kono N."/>
            <person name="Nakamura H."/>
            <person name="Ohtoshi R."/>
            <person name="Moran D.A.P."/>
            <person name="Shinohara A."/>
            <person name="Yoshida Y."/>
            <person name="Fujiwara M."/>
            <person name="Mori M."/>
            <person name="Tomita M."/>
            <person name="Arakawa K."/>
        </authorList>
    </citation>
    <scope>NUCLEOTIDE SEQUENCE [LARGE SCALE GENOMIC DNA]</scope>
</reference>
<dbReference type="AlphaFoldDB" id="A0A4Y2F8M3"/>
<evidence type="ECO:0000256" key="1">
    <source>
        <dbReference type="SAM" id="SignalP"/>
    </source>
</evidence>
<dbReference type="CDD" id="cd00037">
    <property type="entry name" value="CLECT"/>
    <property type="match status" value="1"/>
</dbReference>
<dbReference type="Gene3D" id="3.10.100.10">
    <property type="entry name" value="Mannose-Binding Protein A, subunit A"/>
    <property type="match status" value="1"/>
</dbReference>
<feature type="domain" description="C-type lectin" evidence="2">
    <location>
        <begin position="34"/>
        <end position="147"/>
    </location>
</feature>
<feature type="signal peptide" evidence="1">
    <location>
        <begin position="1"/>
        <end position="24"/>
    </location>
</feature>
<gene>
    <name evidence="3" type="ORF">AVEN_165078_1</name>
</gene>
<feature type="chain" id="PRO_5021227986" description="C-type lectin domain-containing protein" evidence="1">
    <location>
        <begin position="25"/>
        <end position="298"/>
    </location>
</feature>
<dbReference type="Proteomes" id="UP000499080">
    <property type="component" value="Unassembled WGS sequence"/>
</dbReference>
<dbReference type="EMBL" id="BGPR01000821">
    <property type="protein sequence ID" value="GBM36816.1"/>
    <property type="molecule type" value="Genomic_DNA"/>
</dbReference>
<dbReference type="PROSITE" id="PS50041">
    <property type="entry name" value="C_TYPE_LECTIN_2"/>
    <property type="match status" value="1"/>
</dbReference>
<dbReference type="OrthoDB" id="6410186at2759"/>
<name>A0A4Y2F8M3_ARAVE</name>
<proteinExistence type="predicted"/>
<comment type="caution">
    <text evidence="3">The sequence shown here is derived from an EMBL/GenBank/DDBJ whole genome shotgun (WGS) entry which is preliminary data.</text>
</comment>
<dbReference type="InterPro" id="IPR016186">
    <property type="entry name" value="C-type_lectin-like/link_sf"/>
</dbReference>
<evidence type="ECO:0000313" key="3">
    <source>
        <dbReference type="EMBL" id="GBM36816.1"/>
    </source>
</evidence>
<dbReference type="InterPro" id="IPR016187">
    <property type="entry name" value="CTDL_fold"/>
</dbReference>
<keyword evidence="1" id="KW-0732">Signal</keyword>
<dbReference type="InterPro" id="IPR001304">
    <property type="entry name" value="C-type_lectin-like"/>
</dbReference>
<evidence type="ECO:0000259" key="2">
    <source>
        <dbReference type="PROSITE" id="PS50041"/>
    </source>
</evidence>
<dbReference type="SUPFAM" id="SSF56436">
    <property type="entry name" value="C-type lectin-like"/>
    <property type="match status" value="1"/>
</dbReference>
<keyword evidence="4" id="KW-1185">Reference proteome</keyword>
<evidence type="ECO:0000313" key="4">
    <source>
        <dbReference type="Proteomes" id="UP000499080"/>
    </source>
</evidence>